<evidence type="ECO:0000313" key="1">
    <source>
        <dbReference type="EMBL" id="AUB36814.1"/>
    </source>
</evidence>
<reference evidence="1 2" key="1">
    <citation type="submission" date="2017-11" db="EMBL/GenBank/DDBJ databases">
        <title>Complete genome of a free-living desiccation-tolerant cyanobacterium and its photosynthetic adaptation to extreme terrestrial habitat.</title>
        <authorList>
            <person name="Shang J."/>
        </authorList>
    </citation>
    <scope>NUCLEOTIDE SEQUENCE [LARGE SCALE GENOMIC DNA]</scope>
    <source>
        <strain evidence="1 2">CCNUN1</strain>
    </source>
</reference>
<dbReference type="AlphaFoldDB" id="A0A2K8SMV9"/>
<protein>
    <submittedName>
        <fullName evidence="1">Uncharacterized protein</fullName>
    </submittedName>
</protein>
<dbReference type="EMBL" id="CP024785">
    <property type="protein sequence ID" value="AUB36814.1"/>
    <property type="molecule type" value="Genomic_DNA"/>
</dbReference>
<keyword evidence="2" id="KW-1185">Reference proteome</keyword>
<proteinExistence type="predicted"/>
<dbReference type="Proteomes" id="UP000232003">
    <property type="component" value="Chromosome"/>
</dbReference>
<sequence length="41" mass="4558">MKKEEVEGQGAGNTGERGNFNFLFSPLLFPHSLLLLGKMHI</sequence>
<name>A0A2K8SMV9_9NOSO</name>
<gene>
    <name evidence="1" type="ORF">COO91_02739</name>
</gene>
<organism evidence="1 2">
    <name type="scientific">Nostoc flagelliforme CCNUN1</name>
    <dbReference type="NCBI Taxonomy" id="2038116"/>
    <lineage>
        <taxon>Bacteria</taxon>
        <taxon>Bacillati</taxon>
        <taxon>Cyanobacteriota</taxon>
        <taxon>Cyanophyceae</taxon>
        <taxon>Nostocales</taxon>
        <taxon>Nostocaceae</taxon>
        <taxon>Nostoc</taxon>
    </lineage>
</organism>
<evidence type="ECO:0000313" key="2">
    <source>
        <dbReference type="Proteomes" id="UP000232003"/>
    </source>
</evidence>
<accession>A0A2K8SMV9</accession>
<dbReference type="KEGG" id="nfl:COO91_02739"/>